<sequence length="52" mass="5495">MSRKAAEHCGVKPEAEGHVPSCFDGKWNLDDVGTSANVDGTVCRPRGLSPVL</sequence>
<protein>
    <submittedName>
        <fullName evidence="1">BQ5605_C003g02150 protein</fullName>
    </submittedName>
</protein>
<organism evidence="1 2">
    <name type="scientific">Microbotryum silenes-dioicae</name>
    <dbReference type="NCBI Taxonomy" id="796604"/>
    <lineage>
        <taxon>Eukaryota</taxon>
        <taxon>Fungi</taxon>
        <taxon>Dikarya</taxon>
        <taxon>Basidiomycota</taxon>
        <taxon>Pucciniomycotina</taxon>
        <taxon>Microbotryomycetes</taxon>
        <taxon>Microbotryales</taxon>
        <taxon>Microbotryaceae</taxon>
        <taxon>Microbotryum</taxon>
    </lineage>
</organism>
<evidence type="ECO:0000313" key="1">
    <source>
        <dbReference type="EMBL" id="SGY39124.1"/>
    </source>
</evidence>
<name>A0A2X0P3G3_9BASI</name>
<gene>
    <name evidence="1" type="primary">BQ5605_C003g02150</name>
    <name evidence="1" type="ORF">BQ5605_C003G02150</name>
</gene>
<accession>A0A2X0P3G3</accession>
<dbReference type="AlphaFoldDB" id="A0A2X0P3G3"/>
<dbReference type="Proteomes" id="UP000249464">
    <property type="component" value="Unassembled WGS sequence"/>
</dbReference>
<reference evidence="1 2" key="1">
    <citation type="submission" date="2016-11" db="EMBL/GenBank/DDBJ databases">
        <authorList>
            <person name="Jaros S."/>
            <person name="Januszkiewicz K."/>
            <person name="Wedrychowicz H."/>
        </authorList>
    </citation>
    <scope>NUCLEOTIDE SEQUENCE [LARGE SCALE GENOMIC DNA]</scope>
</reference>
<evidence type="ECO:0000313" key="2">
    <source>
        <dbReference type="Proteomes" id="UP000249464"/>
    </source>
</evidence>
<dbReference type="EMBL" id="FQNC01000042">
    <property type="protein sequence ID" value="SGY39124.1"/>
    <property type="molecule type" value="Genomic_DNA"/>
</dbReference>
<keyword evidence="2" id="KW-1185">Reference proteome</keyword>
<proteinExistence type="predicted"/>